<evidence type="ECO:0000313" key="1">
    <source>
        <dbReference type="EMBL" id="CAD78213.1"/>
    </source>
</evidence>
<dbReference type="PATRIC" id="fig|243090.15.peg.2373"/>
<proteinExistence type="predicted"/>
<sequence length="351" mass="38845">MRKEVAVLFGADQEQRQAILQTWLDVGAPCHFLATVINLQPCERRVTQANRHGDDLPLTRRGLNGIDPFRQILHPCQAIGLALNAFQVRSIKVPHRVQARICQPGSDDIGQQHLVGWNPVLQILHHREVAVGNFLLLLGSDLRTKVGWLKGFDVAIQKDPVDLIVACHFHAVIDPPSTDIRIRQVVDFPNATMQLSVAVFALQEGSGNVPQPVIGLVAGIVAHDISVVQNTRVLVNRLDRFGCRERPRLGGSMSPTPRGLLQRDQRESAQLVQLFGREIGRLSNVHVQRDSIPTECRSRRSGAVVDRSVTFVGCGRCVVHFSGKTTGEPTRGYNYHHWHDASTSSHSGSSF</sequence>
<protein>
    <submittedName>
        <fullName evidence="1">Uncharacterized protein</fullName>
    </submittedName>
</protein>
<reference evidence="1 2" key="1">
    <citation type="journal article" date="2003" name="Proc. Natl. Acad. Sci. U.S.A.">
        <title>Complete genome sequence of the marine planctomycete Pirellula sp. strain 1.</title>
        <authorList>
            <person name="Gloeckner F.O."/>
            <person name="Kube M."/>
            <person name="Bauer M."/>
            <person name="Teeling H."/>
            <person name="Lombardot T."/>
            <person name="Ludwig W."/>
            <person name="Gade D."/>
            <person name="Beck A."/>
            <person name="Borzym K."/>
            <person name="Heitmann K."/>
            <person name="Rabus R."/>
            <person name="Schlesner H."/>
            <person name="Amann R."/>
            <person name="Reinhardt R."/>
        </authorList>
    </citation>
    <scope>NUCLEOTIDE SEQUENCE [LARGE SCALE GENOMIC DNA]</scope>
    <source>
        <strain evidence="2">DSM 10527 / NCIMB 13988 / SH1</strain>
    </source>
</reference>
<dbReference type="HOGENOM" id="CLU_789586_0_0_0"/>
<dbReference type="InParanoid" id="Q7UGW6"/>
<gene>
    <name evidence="1" type="ordered locus">RB4977</name>
</gene>
<dbReference type="EMBL" id="BX294141">
    <property type="protein sequence ID" value="CAD78213.1"/>
    <property type="molecule type" value="Genomic_DNA"/>
</dbReference>
<keyword evidence="2" id="KW-1185">Reference proteome</keyword>
<accession>Q7UGW6</accession>
<organism evidence="1 2">
    <name type="scientific">Rhodopirellula baltica (strain DSM 10527 / NCIMB 13988 / SH1)</name>
    <dbReference type="NCBI Taxonomy" id="243090"/>
    <lineage>
        <taxon>Bacteria</taxon>
        <taxon>Pseudomonadati</taxon>
        <taxon>Planctomycetota</taxon>
        <taxon>Planctomycetia</taxon>
        <taxon>Pirellulales</taxon>
        <taxon>Pirellulaceae</taxon>
        <taxon>Rhodopirellula</taxon>
    </lineage>
</organism>
<dbReference type="EnsemblBacteria" id="CAD78213">
    <property type="protein sequence ID" value="CAD78213"/>
    <property type="gene ID" value="RB4977"/>
</dbReference>
<name>Q7UGW6_RHOBA</name>
<dbReference type="Proteomes" id="UP000001025">
    <property type="component" value="Chromosome"/>
</dbReference>
<dbReference type="AlphaFoldDB" id="Q7UGW6"/>
<dbReference type="KEGG" id="rba:RB4977"/>
<evidence type="ECO:0000313" key="2">
    <source>
        <dbReference type="Proteomes" id="UP000001025"/>
    </source>
</evidence>